<keyword evidence="2" id="KW-1185">Reference proteome</keyword>
<reference evidence="1 2" key="1">
    <citation type="journal article" date="2021" name="BMC Genomics">
        <title>Datura genome reveals duplications of psychoactive alkaloid biosynthetic genes and high mutation rate following tissue culture.</title>
        <authorList>
            <person name="Rajewski A."/>
            <person name="Carter-House D."/>
            <person name="Stajich J."/>
            <person name="Litt A."/>
        </authorList>
    </citation>
    <scope>NUCLEOTIDE SEQUENCE [LARGE SCALE GENOMIC DNA]</scope>
    <source>
        <strain evidence="1">AR-01</strain>
    </source>
</reference>
<comment type="caution">
    <text evidence="1">The sequence shown here is derived from an EMBL/GenBank/DDBJ whole genome shotgun (WGS) entry which is preliminary data.</text>
</comment>
<evidence type="ECO:0000313" key="2">
    <source>
        <dbReference type="Proteomes" id="UP000823775"/>
    </source>
</evidence>
<dbReference type="EMBL" id="JACEIK010000869">
    <property type="protein sequence ID" value="MCD7463159.1"/>
    <property type="molecule type" value="Genomic_DNA"/>
</dbReference>
<protein>
    <submittedName>
        <fullName evidence="1">Uncharacterized protein</fullName>
    </submittedName>
</protein>
<dbReference type="Proteomes" id="UP000823775">
    <property type="component" value="Unassembled WGS sequence"/>
</dbReference>
<gene>
    <name evidence="1" type="ORF">HAX54_050051</name>
</gene>
<accession>A0ABS8SWL9</accession>
<evidence type="ECO:0000313" key="1">
    <source>
        <dbReference type="EMBL" id="MCD7463159.1"/>
    </source>
</evidence>
<organism evidence="1 2">
    <name type="scientific">Datura stramonium</name>
    <name type="common">Jimsonweed</name>
    <name type="synonym">Common thornapple</name>
    <dbReference type="NCBI Taxonomy" id="4076"/>
    <lineage>
        <taxon>Eukaryota</taxon>
        <taxon>Viridiplantae</taxon>
        <taxon>Streptophyta</taxon>
        <taxon>Embryophyta</taxon>
        <taxon>Tracheophyta</taxon>
        <taxon>Spermatophyta</taxon>
        <taxon>Magnoliopsida</taxon>
        <taxon>eudicotyledons</taxon>
        <taxon>Gunneridae</taxon>
        <taxon>Pentapetalae</taxon>
        <taxon>asterids</taxon>
        <taxon>lamiids</taxon>
        <taxon>Solanales</taxon>
        <taxon>Solanaceae</taxon>
        <taxon>Solanoideae</taxon>
        <taxon>Datureae</taxon>
        <taxon>Datura</taxon>
    </lineage>
</organism>
<sequence length="152" mass="17344">MGLYNFRRRSVRYSYRHNSARVSSLTLPVPSPDKRGGLRHSCCMHNIGWRNCYDAPTLQKYSQDFWLASAHRSVSFFPFNAEASILHQEGKLKDGQLDTTSWTLAKAVEMVDKNTILELKLLSLGEPVYACVGRVNMTEPGRFPEELVFNIC</sequence>
<name>A0ABS8SWL9_DATST</name>
<proteinExistence type="predicted"/>